<evidence type="ECO:0000256" key="1">
    <source>
        <dbReference type="SAM" id="Phobius"/>
    </source>
</evidence>
<evidence type="ECO:0000313" key="3">
    <source>
        <dbReference type="Proteomes" id="UP000252519"/>
    </source>
</evidence>
<protein>
    <submittedName>
        <fullName evidence="2">Uncharacterized protein</fullName>
    </submittedName>
</protein>
<dbReference type="AlphaFoldDB" id="A0A368GBH3"/>
<comment type="caution">
    <text evidence="2">The sequence shown here is derived from an EMBL/GenBank/DDBJ whole genome shotgun (WGS) entry which is preliminary data.</text>
</comment>
<name>A0A368GBH3_ANCCA</name>
<evidence type="ECO:0000313" key="2">
    <source>
        <dbReference type="EMBL" id="RCN41038.1"/>
    </source>
</evidence>
<proteinExistence type="predicted"/>
<keyword evidence="3" id="KW-1185">Reference proteome</keyword>
<accession>A0A368GBH3</accession>
<keyword evidence="1" id="KW-0472">Membrane</keyword>
<dbReference type="EMBL" id="JOJR01000253">
    <property type="protein sequence ID" value="RCN41038.1"/>
    <property type="molecule type" value="Genomic_DNA"/>
</dbReference>
<dbReference type="OrthoDB" id="5864960at2759"/>
<keyword evidence="1" id="KW-1133">Transmembrane helix</keyword>
<gene>
    <name evidence="2" type="ORF">ANCCAN_13045</name>
</gene>
<reference evidence="2 3" key="1">
    <citation type="submission" date="2014-10" db="EMBL/GenBank/DDBJ databases">
        <title>Draft genome of the hookworm Ancylostoma caninum.</title>
        <authorList>
            <person name="Mitreva M."/>
        </authorList>
    </citation>
    <scope>NUCLEOTIDE SEQUENCE [LARGE SCALE GENOMIC DNA]</scope>
    <source>
        <strain evidence="2 3">Baltimore</strain>
    </source>
</reference>
<organism evidence="2 3">
    <name type="scientific">Ancylostoma caninum</name>
    <name type="common">Dog hookworm</name>
    <dbReference type="NCBI Taxonomy" id="29170"/>
    <lineage>
        <taxon>Eukaryota</taxon>
        <taxon>Metazoa</taxon>
        <taxon>Ecdysozoa</taxon>
        <taxon>Nematoda</taxon>
        <taxon>Chromadorea</taxon>
        <taxon>Rhabditida</taxon>
        <taxon>Rhabditina</taxon>
        <taxon>Rhabditomorpha</taxon>
        <taxon>Strongyloidea</taxon>
        <taxon>Ancylostomatidae</taxon>
        <taxon>Ancylostomatinae</taxon>
        <taxon>Ancylostoma</taxon>
    </lineage>
</organism>
<feature type="transmembrane region" description="Helical" evidence="1">
    <location>
        <begin position="161"/>
        <end position="180"/>
    </location>
</feature>
<dbReference type="Proteomes" id="UP000252519">
    <property type="component" value="Unassembled WGS sequence"/>
</dbReference>
<keyword evidence="1" id="KW-0812">Transmembrane</keyword>
<sequence length="216" mass="24210">MVEILVHIPPHKGKVVERKIVCLKVVIVSLDRAWTGTADTSAIIKYYISKKRSSEGDPLRSLLRALEACTDDFCTVMICRLIQDFISVGSAKARHKRHRRLIKADATSALLRTLRYRLKDVAQRHNVKSDEISCLAHHSDDTIAGLVLAVGAKGTYSYKPFILLFLLTCFSYVFCTGFVLKCLTTEAHCHLVFFLYQLSFSIKSSKSGKCYCGVTS</sequence>